<reference evidence="2" key="1">
    <citation type="journal article" date="2020" name="Nature">
        <title>Giant virus diversity and host interactions through global metagenomics.</title>
        <authorList>
            <person name="Schulz F."/>
            <person name="Roux S."/>
            <person name="Paez-Espino D."/>
            <person name="Jungbluth S."/>
            <person name="Walsh D.A."/>
            <person name="Denef V.J."/>
            <person name="McMahon K.D."/>
            <person name="Konstantinidis K.T."/>
            <person name="Eloe-Fadrosh E.A."/>
            <person name="Kyrpides N.C."/>
            <person name="Woyke T."/>
        </authorList>
    </citation>
    <scope>NUCLEOTIDE SEQUENCE</scope>
    <source>
        <strain evidence="2">GVMAG-M-3300009182-46</strain>
    </source>
</reference>
<dbReference type="InterPro" id="IPR036249">
    <property type="entry name" value="Thioredoxin-like_sf"/>
</dbReference>
<protein>
    <recommendedName>
        <fullName evidence="1">Thioredoxin domain-containing protein</fullName>
    </recommendedName>
</protein>
<proteinExistence type="predicted"/>
<name>A0A6C0F5W4_9ZZZZ</name>
<organism evidence="2">
    <name type="scientific">viral metagenome</name>
    <dbReference type="NCBI Taxonomy" id="1070528"/>
    <lineage>
        <taxon>unclassified sequences</taxon>
        <taxon>metagenomes</taxon>
        <taxon>organismal metagenomes</taxon>
    </lineage>
</organism>
<dbReference type="InterPro" id="IPR050620">
    <property type="entry name" value="Thioredoxin_H-type-like"/>
</dbReference>
<dbReference type="SUPFAM" id="SSF52833">
    <property type="entry name" value="Thioredoxin-like"/>
    <property type="match status" value="1"/>
</dbReference>
<accession>A0A6C0F5W4</accession>
<evidence type="ECO:0000259" key="1">
    <source>
        <dbReference type="Pfam" id="PF00085"/>
    </source>
</evidence>
<dbReference type="CDD" id="cd02947">
    <property type="entry name" value="TRX_family"/>
    <property type="match status" value="1"/>
</dbReference>
<dbReference type="Pfam" id="PF00085">
    <property type="entry name" value="Thioredoxin"/>
    <property type="match status" value="1"/>
</dbReference>
<feature type="domain" description="Thioredoxin" evidence="1">
    <location>
        <begin position="14"/>
        <end position="115"/>
    </location>
</feature>
<dbReference type="PANTHER" id="PTHR10438">
    <property type="entry name" value="THIOREDOXIN"/>
    <property type="match status" value="1"/>
</dbReference>
<dbReference type="PANTHER" id="PTHR10438:SF468">
    <property type="entry name" value="THIOREDOXIN-1-RELATED"/>
    <property type="match status" value="1"/>
</dbReference>
<dbReference type="EMBL" id="MN739033">
    <property type="protein sequence ID" value="QHT36251.1"/>
    <property type="molecule type" value="Genomic_DNA"/>
</dbReference>
<dbReference type="InterPro" id="IPR013766">
    <property type="entry name" value="Thioredoxin_domain"/>
</dbReference>
<dbReference type="AlphaFoldDB" id="A0A6C0F5W4"/>
<dbReference type="Gene3D" id="3.40.30.10">
    <property type="entry name" value="Glutaredoxin"/>
    <property type="match status" value="1"/>
</dbReference>
<evidence type="ECO:0000313" key="2">
    <source>
        <dbReference type="EMBL" id="QHT36251.1"/>
    </source>
</evidence>
<sequence length="128" mass="14195">MSIPPKQIIASFANRQEFMSLLQVNPGLIILKMGAEWCGPCKKIRPVLDAFFATSPPEVVCADIDVDESFDLYAYFKSKKMVNGIPVIFCYKKGNATFAPDDSVTGADPGELDKFFKRCALHLATVKR</sequence>